<dbReference type="Pfam" id="PF02016">
    <property type="entry name" value="Peptidase_S66"/>
    <property type="match status" value="1"/>
</dbReference>
<dbReference type="EMBL" id="AP018227">
    <property type="protein sequence ID" value="BAY81161.1"/>
    <property type="molecule type" value="Genomic_DNA"/>
</dbReference>
<gene>
    <name evidence="9" type="ORF">NIES267_06360</name>
</gene>
<keyword evidence="4" id="KW-0378">Hydrolase</keyword>
<accession>A0A1Z4LIW8</accession>
<dbReference type="GO" id="GO:0006508">
    <property type="term" value="P:proteolysis"/>
    <property type="evidence" value="ECO:0007669"/>
    <property type="project" value="UniProtKB-KW"/>
</dbReference>
<dbReference type="Proteomes" id="UP000218418">
    <property type="component" value="Chromosome"/>
</dbReference>
<name>A0A1Z4LIW8_9CYAN</name>
<feature type="active site" description="Nucleophile" evidence="6">
    <location>
        <position position="143"/>
    </location>
</feature>
<evidence type="ECO:0000256" key="4">
    <source>
        <dbReference type="ARBA" id="ARBA00022801"/>
    </source>
</evidence>
<dbReference type="InterPro" id="IPR040921">
    <property type="entry name" value="Peptidase_S66C"/>
</dbReference>
<organism evidence="9 10">
    <name type="scientific">Calothrix parasitica NIES-267</name>
    <dbReference type="NCBI Taxonomy" id="1973488"/>
    <lineage>
        <taxon>Bacteria</taxon>
        <taxon>Bacillati</taxon>
        <taxon>Cyanobacteriota</taxon>
        <taxon>Cyanophyceae</taxon>
        <taxon>Nostocales</taxon>
        <taxon>Calotrichaceae</taxon>
        <taxon>Calothrix</taxon>
    </lineage>
</organism>
<dbReference type="GO" id="GO:0004180">
    <property type="term" value="F:carboxypeptidase activity"/>
    <property type="evidence" value="ECO:0007669"/>
    <property type="project" value="UniProtKB-KW"/>
</dbReference>
<feature type="domain" description="LD-carboxypeptidase C-terminal" evidence="8">
    <location>
        <begin position="209"/>
        <end position="324"/>
    </location>
</feature>
<evidence type="ECO:0000256" key="2">
    <source>
        <dbReference type="ARBA" id="ARBA00022645"/>
    </source>
</evidence>
<dbReference type="InterPro" id="IPR040449">
    <property type="entry name" value="Peptidase_S66_N"/>
</dbReference>
<evidence type="ECO:0000256" key="5">
    <source>
        <dbReference type="ARBA" id="ARBA00022825"/>
    </source>
</evidence>
<reference evidence="9 10" key="1">
    <citation type="submission" date="2017-06" db="EMBL/GenBank/DDBJ databases">
        <title>Genome sequencing of cyanobaciteial culture collection at National Institute for Environmental Studies (NIES).</title>
        <authorList>
            <person name="Hirose Y."/>
            <person name="Shimura Y."/>
            <person name="Fujisawa T."/>
            <person name="Nakamura Y."/>
            <person name="Kawachi M."/>
        </authorList>
    </citation>
    <scope>NUCLEOTIDE SEQUENCE [LARGE SCALE GENOMIC DNA]</scope>
    <source>
        <strain evidence="9 10">NIES-267</strain>
    </source>
</reference>
<sequence length="339" mass="37159">MNINRRKFITTLGLATVSTQIPSFVVQATTSPNNIIKPPRLKLGDTVGLISPAGLIDSEDLREAREIFTKLGLKVKPGRHILDRYGYLAGIDRNRARDVNAMFADKSVKAIIAMRGGWGGNRILPLLNYNSIRANPKIIMGYSDITSLLLAITTLSGVVTFHGPVATSTWNDFTLKYVKSILFDAQAVAMNNTLITKLNREIITPGKAKGKFIGGNLSVINSMLGSSYLPVWKNSILFIEDIGEDVYRVDRMLVQLKNAGILNQLSGFVFGQCTRCSTGDEPSLTLMQVLQEHIAPLNIPAWYGSMIGHIRDKFTLPIGINIEIDANTGIIKMLEAAVS</sequence>
<dbReference type="CDD" id="cd07025">
    <property type="entry name" value="Peptidase_S66"/>
    <property type="match status" value="1"/>
</dbReference>
<evidence type="ECO:0000256" key="1">
    <source>
        <dbReference type="ARBA" id="ARBA00010233"/>
    </source>
</evidence>
<dbReference type="SUPFAM" id="SSF52317">
    <property type="entry name" value="Class I glutamine amidotransferase-like"/>
    <property type="match status" value="1"/>
</dbReference>
<evidence type="ECO:0000259" key="7">
    <source>
        <dbReference type="Pfam" id="PF02016"/>
    </source>
</evidence>
<dbReference type="InterPro" id="IPR027461">
    <property type="entry name" value="Carboxypeptidase_A_C_sf"/>
</dbReference>
<feature type="active site" description="Charge relay system" evidence="6">
    <location>
        <position position="309"/>
    </location>
</feature>
<feature type="domain" description="LD-carboxypeptidase N-terminal" evidence="7">
    <location>
        <begin position="47"/>
        <end position="163"/>
    </location>
</feature>
<dbReference type="PANTHER" id="PTHR30237:SF2">
    <property type="entry name" value="MUREIN TETRAPEPTIDE CARBOXYPEPTIDASE"/>
    <property type="match status" value="1"/>
</dbReference>
<keyword evidence="5" id="KW-0720">Serine protease</keyword>
<dbReference type="SUPFAM" id="SSF141986">
    <property type="entry name" value="LD-carboxypeptidase A C-terminal domain-like"/>
    <property type="match status" value="1"/>
</dbReference>
<evidence type="ECO:0000313" key="10">
    <source>
        <dbReference type="Proteomes" id="UP000218418"/>
    </source>
</evidence>
<dbReference type="OrthoDB" id="9807329at2"/>
<dbReference type="InterPro" id="IPR027478">
    <property type="entry name" value="LdcA_N"/>
</dbReference>
<feature type="active site" description="Charge relay system" evidence="6">
    <location>
        <position position="240"/>
    </location>
</feature>
<dbReference type="AlphaFoldDB" id="A0A1Z4LIW8"/>
<evidence type="ECO:0000256" key="3">
    <source>
        <dbReference type="ARBA" id="ARBA00022670"/>
    </source>
</evidence>
<dbReference type="PANTHER" id="PTHR30237">
    <property type="entry name" value="MURAMOYLTETRAPEPTIDE CARBOXYPEPTIDASE"/>
    <property type="match status" value="1"/>
</dbReference>
<proteinExistence type="inferred from homology"/>
<protein>
    <submittedName>
        <fullName evidence="9">Peptidase U61 LD-carboxypeptidase A</fullName>
    </submittedName>
</protein>
<evidence type="ECO:0000313" key="9">
    <source>
        <dbReference type="EMBL" id="BAY81161.1"/>
    </source>
</evidence>
<dbReference type="Gene3D" id="3.40.50.10740">
    <property type="entry name" value="Class I glutamine amidotransferase-like"/>
    <property type="match status" value="1"/>
</dbReference>
<dbReference type="GO" id="GO:0008236">
    <property type="term" value="F:serine-type peptidase activity"/>
    <property type="evidence" value="ECO:0007669"/>
    <property type="project" value="UniProtKB-KW"/>
</dbReference>
<comment type="similarity">
    <text evidence="1">Belongs to the peptidase S66 family.</text>
</comment>
<keyword evidence="10" id="KW-1185">Reference proteome</keyword>
<keyword evidence="3" id="KW-0645">Protease</keyword>
<dbReference type="PIRSF" id="PIRSF028757">
    <property type="entry name" value="LD-carboxypeptidase"/>
    <property type="match status" value="1"/>
</dbReference>
<dbReference type="Pfam" id="PF17676">
    <property type="entry name" value="Peptidase_S66C"/>
    <property type="match status" value="1"/>
</dbReference>
<dbReference type="Gene3D" id="3.50.30.60">
    <property type="entry name" value="LD-carboxypeptidase A C-terminal domain-like"/>
    <property type="match status" value="1"/>
</dbReference>
<keyword evidence="2 9" id="KW-0121">Carboxypeptidase</keyword>
<dbReference type="InterPro" id="IPR029062">
    <property type="entry name" value="Class_I_gatase-like"/>
</dbReference>
<dbReference type="InterPro" id="IPR003507">
    <property type="entry name" value="S66_fam"/>
</dbReference>
<evidence type="ECO:0000256" key="6">
    <source>
        <dbReference type="PIRSR" id="PIRSR028757-1"/>
    </source>
</evidence>
<evidence type="ECO:0000259" key="8">
    <source>
        <dbReference type="Pfam" id="PF17676"/>
    </source>
</evidence>